<accession>L1ITL9</accession>
<dbReference type="eggNOG" id="KOG0118">
    <property type="taxonomic scope" value="Eukaryota"/>
</dbReference>
<evidence type="ECO:0000313" key="4">
    <source>
        <dbReference type="EMBL" id="EKX39611.1"/>
    </source>
</evidence>
<dbReference type="SMART" id="SM00360">
    <property type="entry name" value="RRM"/>
    <property type="match status" value="2"/>
</dbReference>
<dbReference type="PANTHER" id="PTHR23003:SF3">
    <property type="entry name" value="FI21236P1-RELATED"/>
    <property type="match status" value="1"/>
</dbReference>
<dbReference type="GO" id="GO:1990904">
    <property type="term" value="C:ribonucleoprotein complex"/>
    <property type="evidence" value="ECO:0007669"/>
    <property type="project" value="TreeGrafter"/>
</dbReference>
<reference evidence="4 6" key="1">
    <citation type="journal article" date="2012" name="Nature">
        <title>Algal genomes reveal evolutionary mosaicism and the fate of nucleomorphs.</title>
        <authorList>
            <consortium name="DOE Joint Genome Institute"/>
            <person name="Curtis B.A."/>
            <person name="Tanifuji G."/>
            <person name="Burki F."/>
            <person name="Gruber A."/>
            <person name="Irimia M."/>
            <person name="Maruyama S."/>
            <person name="Arias M.C."/>
            <person name="Ball S.G."/>
            <person name="Gile G.H."/>
            <person name="Hirakawa Y."/>
            <person name="Hopkins J.F."/>
            <person name="Kuo A."/>
            <person name="Rensing S.A."/>
            <person name="Schmutz J."/>
            <person name="Symeonidi A."/>
            <person name="Elias M."/>
            <person name="Eveleigh R.J."/>
            <person name="Herman E.K."/>
            <person name="Klute M.J."/>
            <person name="Nakayama T."/>
            <person name="Obornik M."/>
            <person name="Reyes-Prieto A."/>
            <person name="Armbrust E.V."/>
            <person name="Aves S.J."/>
            <person name="Beiko R.G."/>
            <person name="Coutinho P."/>
            <person name="Dacks J.B."/>
            <person name="Durnford D.G."/>
            <person name="Fast N.M."/>
            <person name="Green B.R."/>
            <person name="Grisdale C.J."/>
            <person name="Hempel F."/>
            <person name="Henrissat B."/>
            <person name="Hoppner M.P."/>
            <person name="Ishida K."/>
            <person name="Kim E."/>
            <person name="Koreny L."/>
            <person name="Kroth P.G."/>
            <person name="Liu Y."/>
            <person name="Malik S.B."/>
            <person name="Maier U.G."/>
            <person name="McRose D."/>
            <person name="Mock T."/>
            <person name="Neilson J.A."/>
            <person name="Onodera N.T."/>
            <person name="Poole A.M."/>
            <person name="Pritham E.J."/>
            <person name="Richards T.A."/>
            <person name="Rocap G."/>
            <person name="Roy S.W."/>
            <person name="Sarai C."/>
            <person name="Schaack S."/>
            <person name="Shirato S."/>
            <person name="Slamovits C.H."/>
            <person name="Spencer D.F."/>
            <person name="Suzuki S."/>
            <person name="Worden A.Z."/>
            <person name="Zauner S."/>
            <person name="Barry K."/>
            <person name="Bell C."/>
            <person name="Bharti A.K."/>
            <person name="Crow J.A."/>
            <person name="Grimwood J."/>
            <person name="Kramer R."/>
            <person name="Lindquist E."/>
            <person name="Lucas S."/>
            <person name="Salamov A."/>
            <person name="McFadden G.I."/>
            <person name="Lane C.E."/>
            <person name="Keeling P.J."/>
            <person name="Gray M.W."/>
            <person name="Grigoriev I.V."/>
            <person name="Archibald J.M."/>
        </authorList>
    </citation>
    <scope>NUCLEOTIDE SEQUENCE</scope>
    <source>
        <strain evidence="4 6">CCMP2712</strain>
    </source>
</reference>
<dbReference type="OMA" id="HVDIFTV"/>
<dbReference type="EMBL" id="JH993038">
    <property type="protein sequence ID" value="EKX39611.1"/>
    <property type="molecule type" value="Genomic_DNA"/>
</dbReference>
<keyword evidence="6" id="KW-1185">Reference proteome</keyword>
<proteinExistence type="predicted"/>
<dbReference type="GO" id="GO:0003729">
    <property type="term" value="F:mRNA binding"/>
    <property type="evidence" value="ECO:0007669"/>
    <property type="project" value="TreeGrafter"/>
</dbReference>
<keyword evidence="1 2" id="KW-0694">RNA-binding</keyword>
<feature type="domain" description="RRM" evidence="3">
    <location>
        <begin position="103"/>
        <end position="180"/>
    </location>
</feature>
<dbReference type="GO" id="GO:0005634">
    <property type="term" value="C:nucleus"/>
    <property type="evidence" value="ECO:0007669"/>
    <property type="project" value="TreeGrafter"/>
</dbReference>
<dbReference type="HOGENOM" id="CLU_012062_15_7_1"/>
<dbReference type="PANTHER" id="PTHR23003">
    <property type="entry name" value="RNA RECOGNITION MOTIF RRM DOMAIN CONTAINING PROTEIN"/>
    <property type="match status" value="1"/>
</dbReference>
<dbReference type="FunFam" id="3.30.70.330:FF:000362">
    <property type="entry name" value="GBP2p Poly(A+) RNA-binding protein"/>
    <property type="match status" value="1"/>
</dbReference>
<dbReference type="GeneID" id="17296389"/>
<dbReference type="InterPro" id="IPR050374">
    <property type="entry name" value="RRT5_SRSF_SR"/>
</dbReference>
<dbReference type="KEGG" id="gtt:GUITHDRAFT_160003"/>
<evidence type="ECO:0000313" key="5">
    <source>
        <dbReference type="EnsemblProtists" id="EKX39611"/>
    </source>
</evidence>
<dbReference type="PROSITE" id="PS50102">
    <property type="entry name" value="RRM"/>
    <property type="match status" value="2"/>
</dbReference>
<dbReference type="EnsemblProtists" id="EKX39611">
    <property type="protein sequence ID" value="EKX39611"/>
    <property type="gene ID" value="GUITHDRAFT_160003"/>
</dbReference>
<dbReference type="OrthoDB" id="10266092at2759"/>
<dbReference type="SUPFAM" id="SSF54928">
    <property type="entry name" value="RNA-binding domain, RBD"/>
    <property type="match status" value="2"/>
</dbReference>
<dbReference type="AlphaFoldDB" id="L1ITL9"/>
<protein>
    <recommendedName>
        <fullName evidence="3">RRM domain-containing protein</fullName>
    </recommendedName>
</protein>
<dbReference type="RefSeq" id="XP_005826591.1">
    <property type="nucleotide sequence ID" value="XM_005826534.1"/>
</dbReference>
<evidence type="ECO:0000313" key="6">
    <source>
        <dbReference type="Proteomes" id="UP000011087"/>
    </source>
</evidence>
<reference evidence="5" key="3">
    <citation type="submission" date="2015-06" db="UniProtKB">
        <authorList>
            <consortium name="EnsemblProtists"/>
        </authorList>
    </citation>
    <scope>IDENTIFICATION</scope>
</reference>
<evidence type="ECO:0000256" key="2">
    <source>
        <dbReference type="PROSITE-ProRule" id="PRU00176"/>
    </source>
</evidence>
<organism evidence="4">
    <name type="scientific">Guillardia theta (strain CCMP2712)</name>
    <name type="common">Cryptophyte</name>
    <dbReference type="NCBI Taxonomy" id="905079"/>
    <lineage>
        <taxon>Eukaryota</taxon>
        <taxon>Cryptophyceae</taxon>
        <taxon>Pyrenomonadales</taxon>
        <taxon>Geminigeraceae</taxon>
        <taxon>Guillardia</taxon>
    </lineage>
</organism>
<evidence type="ECO:0000259" key="3">
    <source>
        <dbReference type="PROSITE" id="PS50102"/>
    </source>
</evidence>
<dbReference type="Proteomes" id="UP000011087">
    <property type="component" value="Unassembled WGS sequence"/>
</dbReference>
<dbReference type="InterPro" id="IPR035979">
    <property type="entry name" value="RBD_domain_sf"/>
</dbReference>
<dbReference type="InterPro" id="IPR000504">
    <property type="entry name" value="RRM_dom"/>
</dbReference>
<reference evidence="6" key="2">
    <citation type="submission" date="2012-11" db="EMBL/GenBank/DDBJ databases">
        <authorList>
            <person name="Kuo A."/>
            <person name="Curtis B.A."/>
            <person name="Tanifuji G."/>
            <person name="Burki F."/>
            <person name="Gruber A."/>
            <person name="Irimia M."/>
            <person name="Maruyama S."/>
            <person name="Arias M.C."/>
            <person name="Ball S.G."/>
            <person name="Gile G.H."/>
            <person name="Hirakawa Y."/>
            <person name="Hopkins J.F."/>
            <person name="Rensing S.A."/>
            <person name="Schmutz J."/>
            <person name="Symeonidi A."/>
            <person name="Elias M."/>
            <person name="Eveleigh R.J."/>
            <person name="Herman E.K."/>
            <person name="Klute M.J."/>
            <person name="Nakayama T."/>
            <person name="Obornik M."/>
            <person name="Reyes-Prieto A."/>
            <person name="Armbrust E.V."/>
            <person name="Aves S.J."/>
            <person name="Beiko R.G."/>
            <person name="Coutinho P."/>
            <person name="Dacks J.B."/>
            <person name="Durnford D.G."/>
            <person name="Fast N.M."/>
            <person name="Green B.R."/>
            <person name="Grisdale C."/>
            <person name="Hempe F."/>
            <person name="Henrissat B."/>
            <person name="Hoppner M.P."/>
            <person name="Ishida K.-I."/>
            <person name="Kim E."/>
            <person name="Koreny L."/>
            <person name="Kroth P.G."/>
            <person name="Liu Y."/>
            <person name="Malik S.-B."/>
            <person name="Maier U.G."/>
            <person name="McRose D."/>
            <person name="Mock T."/>
            <person name="Neilson J.A."/>
            <person name="Onodera N.T."/>
            <person name="Poole A.M."/>
            <person name="Pritham E.J."/>
            <person name="Richards T.A."/>
            <person name="Rocap G."/>
            <person name="Roy S.W."/>
            <person name="Sarai C."/>
            <person name="Schaack S."/>
            <person name="Shirato S."/>
            <person name="Slamovits C.H."/>
            <person name="Spencer D.F."/>
            <person name="Suzuki S."/>
            <person name="Worden A.Z."/>
            <person name="Zauner S."/>
            <person name="Barry K."/>
            <person name="Bell C."/>
            <person name="Bharti A.K."/>
            <person name="Crow J.A."/>
            <person name="Grimwood J."/>
            <person name="Kramer R."/>
            <person name="Lindquist E."/>
            <person name="Lucas S."/>
            <person name="Salamov A."/>
            <person name="McFadden G.I."/>
            <person name="Lane C.E."/>
            <person name="Keeling P.J."/>
            <person name="Gray M.W."/>
            <person name="Grigoriev I.V."/>
            <person name="Archibald J.M."/>
        </authorList>
    </citation>
    <scope>NUCLEOTIDE SEQUENCE</scope>
    <source>
        <strain evidence="6">CCMP2712</strain>
    </source>
</reference>
<evidence type="ECO:0000256" key="1">
    <source>
        <dbReference type="ARBA" id="ARBA00022884"/>
    </source>
</evidence>
<dbReference type="Gene3D" id="3.30.70.330">
    <property type="match status" value="2"/>
</dbReference>
<dbReference type="STRING" id="905079.L1ITL9"/>
<dbReference type="InterPro" id="IPR012677">
    <property type="entry name" value="Nucleotide-bd_a/b_plait_sf"/>
</dbReference>
<sequence>MLEDTRGPGLGCRVYVGNLSWDAQWQDLKDHMRGPNQNLNVVHADIMYEAGGRSKGCAIVEYASPEDAQRAIAELNDTEMMGRLIFVREDREGFKGGMGTGGRRVYVGNLSWECKWQDLKDHMRTAGNVLHADVMTGPDGRSKGCGLVEFSSPEEAVRAIQELNETELMGRMIFVREDREMR</sequence>
<feature type="domain" description="RRM" evidence="3">
    <location>
        <begin position="12"/>
        <end position="92"/>
    </location>
</feature>
<dbReference type="Pfam" id="PF00076">
    <property type="entry name" value="RRM_1"/>
    <property type="match status" value="2"/>
</dbReference>
<dbReference type="PaxDb" id="55529-EKX39611"/>
<dbReference type="GO" id="GO:0005737">
    <property type="term" value="C:cytoplasm"/>
    <property type="evidence" value="ECO:0007669"/>
    <property type="project" value="TreeGrafter"/>
</dbReference>
<gene>
    <name evidence="4" type="ORF">GUITHDRAFT_160003</name>
</gene>
<name>L1ITL9_GUITC</name>